<sequence>MGGKTANNPFWARRVSLGPSRQGCPEGREQIGPARRARVSPQKFTAGRLGTPSWAGSDREVWSGHSVLA</sequence>
<reference evidence="2" key="1">
    <citation type="submission" date="2021-01" db="EMBL/GenBank/DDBJ databases">
        <title>Whole genome shotgun sequence of Acrocarpospora phusangensis NBRC 108782.</title>
        <authorList>
            <person name="Komaki H."/>
            <person name="Tamura T."/>
        </authorList>
    </citation>
    <scope>NUCLEOTIDE SEQUENCE</scope>
    <source>
        <strain evidence="2">NBRC 108782</strain>
    </source>
</reference>
<dbReference type="Proteomes" id="UP000640052">
    <property type="component" value="Unassembled WGS sequence"/>
</dbReference>
<keyword evidence="3" id="KW-1185">Reference proteome</keyword>
<evidence type="ECO:0000313" key="2">
    <source>
        <dbReference type="EMBL" id="GIH23363.1"/>
    </source>
</evidence>
<accession>A0A919Q7F9</accession>
<gene>
    <name evidence="2" type="ORF">Aph01nite_16730</name>
</gene>
<organism evidence="2 3">
    <name type="scientific">Acrocarpospora phusangensis</name>
    <dbReference type="NCBI Taxonomy" id="1070424"/>
    <lineage>
        <taxon>Bacteria</taxon>
        <taxon>Bacillati</taxon>
        <taxon>Actinomycetota</taxon>
        <taxon>Actinomycetes</taxon>
        <taxon>Streptosporangiales</taxon>
        <taxon>Streptosporangiaceae</taxon>
        <taxon>Acrocarpospora</taxon>
    </lineage>
</organism>
<feature type="region of interest" description="Disordered" evidence="1">
    <location>
        <begin position="15"/>
        <end position="40"/>
    </location>
</feature>
<name>A0A919Q7F9_9ACTN</name>
<protein>
    <submittedName>
        <fullName evidence="2">Uncharacterized protein</fullName>
    </submittedName>
</protein>
<dbReference type="AlphaFoldDB" id="A0A919Q7F9"/>
<evidence type="ECO:0000313" key="3">
    <source>
        <dbReference type="Proteomes" id="UP000640052"/>
    </source>
</evidence>
<dbReference type="EMBL" id="BOOA01000009">
    <property type="protein sequence ID" value="GIH23363.1"/>
    <property type="molecule type" value="Genomic_DNA"/>
</dbReference>
<comment type="caution">
    <text evidence="2">The sequence shown here is derived from an EMBL/GenBank/DDBJ whole genome shotgun (WGS) entry which is preliminary data.</text>
</comment>
<evidence type="ECO:0000256" key="1">
    <source>
        <dbReference type="SAM" id="MobiDB-lite"/>
    </source>
</evidence>
<proteinExistence type="predicted"/>